<comment type="caution">
    <text evidence="4">The sequence shown here is derived from an EMBL/GenBank/DDBJ whole genome shotgun (WGS) entry which is preliminary data.</text>
</comment>
<dbReference type="OrthoDB" id="1737132at2759"/>
<dbReference type="PANTHER" id="PTHR23309">
    <property type="entry name" value="3-HYDROXYACYL-COA DEHYROGENASE"/>
    <property type="match status" value="1"/>
</dbReference>
<reference evidence="5" key="2">
    <citation type="journal article" date="2017" name="J. Anim. Genet.">
        <title>Multiple reference genome sequences of hot pepper reveal the massive evolution of plant disease resistance genes by retroduplication.</title>
        <authorList>
            <person name="Kim S."/>
            <person name="Park J."/>
            <person name="Yeom S.-I."/>
            <person name="Kim Y.-M."/>
            <person name="Seo E."/>
            <person name="Kim K.-T."/>
            <person name="Kim M.-S."/>
            <person name="Lee J.M."/>
            <person name="Cheong K."/>
            <person name="Shin H.-S."/>
            <person name="Kim S.-B."/>
            <person name="Han K."/>
            <person name="Lee J."/>
            <person name="Park M."/>
            <person name="Lee H.-A."/>
            <person name="Lee H.-Y."/>
            <person name="Lee Y."/>
            <person name="Oh S."/>
            <person name="Lee J.H."/>
            <person name="Choi E."/>
            <person name="Choi E."/>
            <person name="Lee S.E."/>
            <person name="Jeon J."/>
            <person name="Kim H."/>
            <person name="Choi G."/>
            <person name="Song H."/>
            <person name="Lee J."/>
            <person name="Lee S.-C."/>
            <person name="Kwon J.-K."/>
            <person name="Lee H.-Y."/>
            <person name="Koo N."/>
            <person name="Hong Y."/>
            <person name="Kim R.W."/>
            <person name="Kang W.-H."/>
            <person name="Huh J.H."/>
            <person name="Kang B.-C."/>
            <person name="Yang T.-J."/>
            <person name="Lee Y.-H."/>
            <person name="Bennetzen J.L."/>
            <person name="Choi D."/>
        </authorList>
    </citation>
    <scope>NUCLEOTIDE SEQUENCE [LARGE SCALE GENOMIC DNA]</scope>
    <source>
        <strain evidence="5">cv. PBC81</strain>
    </source>
</reference>
<dbReference type="STRING" id="33114.A0A2G2VG86"/>
<dbReference type="EMBL" id="MLFT02000012">
    <property type="protein sequence ID" value="PHT32005.1"/>
    <property type="molecule type" value="Genomic_DNA"/>
</dbReference>
<dbReference type="Gene3D" id="1.10.1040.50">
    <property type="match status" value="1"/>
</dbReference>
<dbReference type="GO" id="GO:0003857">
    <property type="term" value="F:(3S)-3-hydroxyacyl-CoA dehydrogenase (NAD+) activity"/>
    <property type="evidence" value="ECO:0007669"/>
    <property type="project" value="TreeGrafter"/>
</dbReference>
<name>A0A2G2VG86_CAPBA</name>
<evidence type="ECO:0000256" key="2">
    <source>
        <dbReference type="ARBA" id="ARBA00023239"/>
    </source>
</evidence>
<dbReference type="AlphaFoldDB" id="A0A2G2VG86"/>
<sequence length="355" mass="40541">MSTVSSLTRLSIASSFNTFQRATWCTLPCLFVEDQYDVVPPDTVSISSLGKRSTSEEPIKKKNPAVMKISPWTLASIECKRCFKRLCDLIVFNVSMATKAQFVLSMPDRIYKSTLIPLMQQDKRLGETTRKSFYLYNERHKVKPDPEIKKYIEKAREFFGVSIDPKLAKLSNKDIVEMILFPSANEACRLYAECIAVKAADIDIPSVMGMGFPLIVLRFYQIKYVHTLFYGKDTEIFLYELSSNQRNDLALVTKVMELTSENVYGTVLSVIMKLLDTNYMATGSKRDLDSQLKTISSNFLVLIISKHKEKVMKERKRNNSHSDDVGYVESRTVNPSMKMGICCLGLKDQLKYLRL</sequence>
<evidence type="ECO:0000256" key="1">
    <source>
        <dbReference type="ARBA" id="ARBA00023235"/>
    </source>
</evidence>
<dbReference type="GO" id="GO:0005777">
    <property type="term" value="C:peroxisome"/>
    <property type="evidence" value="ECO:0007669"/>
    <property type="project" value="TreeGrafter"/>
</dbReference>
<dbReference type="Proteomes" id="UP000224567">
    <property type="component" value="Unassembled WGS sequence"/>
</dbReference>
<keyword evidence="1" id="KW-0413">Isomerase</keyword>
<keyword evidence="5" id="KW-1185">Reference proteome</keyword>
<dbReference type="GO" id="GO:0006635">
    <property type="term" value="P:fatty acid beta-oxidation"/>
    <property type="evidence" value="ECO:0007669"/>
    <property type="project" value="TreeGrafter"/>
</dbReference>
<dbReference type="GO" id="GO:0016853">
    <property type="term" value="F:isomerase activity"/>
    <property type="evidence" value="ECO:0007669"/>
    <property type="project" value="UniProtKB-KW"/>
</dbReference>
<organism evidence="4 5">
    <name type="scientific">Capsicum baccatum</name>
    <name type="common">Peruvian pepper</name>
    <dbReference type="NCBI Taxonomy" id="33114"/>
    <lineage>
        <taxon>Eukaryota</taxon>
        <taxon>Viridiplantae</taxon>
        <taxon>Streptophyta</taxon>
        <taxon>Embryophyta</taxon>
        <taxon>Tracheophyta</taxon>
        <taxon>Spermatophyta</taxon>
        <taxon>Magnoliopsida</taxon>
        <taxon>eudicotyledons</taxon>
        <taxon>Gunneridae</taxon>
        <taxon>Pentapetalae</taxon>
        <taxon>asterids</taxon>
        <taxon>lamiids</taxon>
        <taxon>Solanales</taxon>
        <taxon>Solanaceae</taxon>
        <taxon>Solanoideae</taxon>
        <taxon>Capsiceae</taxon>
        <taxon>Capsicum</taxon>
    </lineage>
</organism>
<gene>
    <name evidence="4" type="ORF">CQW23_28342</name>
</gene>
<dbReference type="GO" id="GO:0016829">
    <property type="term" value="F:lyase activity"/>
    <property type="evidence" value="ECO:0007669"/>
    <property type="project" value="UniProtKB-KW"/>
</dbReference>
<evidence type="ECO:0000256" key="3">
    <source>
        <dbReference type="ARBA" id="ARBA00023268"/>
    </source>
</evidence>
<dbReference type="SUPFAM" id="SSF48179">
    <property type="entry name" value="6-phosphogluconate dehydrogenase C-terminal domain-like"/>
    <property type="match status" value="1"/>
</dbReference>
<proteinExistence type="predicted"/>
<dbReference type="InterPro" id="IPR008927">
    <property type="entry name" value="6-PGluconate_DH-like_C_sf"/>
</dbReference>
<keyword evidence="2" id="KW-0456">Lyase</keyword>
<keyword evidence="3" id="KW-0511">Multifunctional enzyme</keyword>
<accession>A0A2G2VG86</accession>
<protein>
    <submittedName>
        <fullName evidence="4">Glyoxysomal fatty acid beta-oxidation multifunctional protein MFP-a</fullName>
    </submittedName>
</protein>
<evidence type="ECO:0000313" key="5">
    <source>
        <dbReference type="Proteomes" id="UP000224567"/>
    </source>
</evidence>
<reference evidence="4 5" key="1">
    <citation type="journal article" date="2017" name="Genome Biol.">
        <title>New reference genome sequences of hot pepper reveal the massive evolution of plant disease-resistance genes by retroduplication.</title>
        <authorList>
            <person name="Kim S."/>
            <person name="Park J."/>
            <person name="Yeom S.I."/>
            <person name="Kim Y.M."/>
            <person name="Seo E."/>
            <person name="Kim K.T."/>
            <person name="Kim M.S."/>
            <person name="Lee J.M."/>
            <person name="Cheong K."/>
            <person name="Shin H.S."/>
            <person name="Kim S.B."/>
            <person name="Han K."/>
            <person name="Lee J."/>
            <person name="Park M."/>
            <person name="Lee H.A."/>
            <person name="Lee H.Y."/>
            <person name="Lee Y."/>
            <person name="Oh S."/>
            <person name="Lee J.H."/>
            <person name="Choi E."/>
            <person name="Choi E."/>
            <person name="Lee S.E."/>
            <person name="Jeon J."/>
            <person name="Kim H."/>
            <person name="Choi G."/>
            <person name="Song H."/>
            <person name="Lee J."/>
            <person name="Lee S.C."/>
            <person name="Kwon J.K."/>
            <person name="Lee H.Y."/>
            <person name="Koo N."/>
            <person name="Hong Y."/>
            <person name="Kim R.W."/>
            <person name="Kang W.H."/>
            <person name="Huh J.H."/>
            <person name="Kang B.C."/>
            <person name="Yang T.J."/>
            <person name="Lee Y.H."/>
            <person name="Bennetzen J.L."/>
            <person name="Choi D."/>
        </authorList>
    </citation>
    <scope>NUCLEOTIDE SEQUENCE [LARGE SCALE GENOMIC DNA]</scope>
    <source>
        <strain evidence="5">cv. PBC81</strain>
    </source>
</reference>
<dbReference type="PANTHER" id="PTHR23309:SF31">
    <property type="entry name" value="GLYOXYSOMAL FATTY ACID BETA-OXIDATION MULTIFUNCTIONAL PROTEIN MFP-A-LIKE"/>
    <property type="match status" value="1"/>
</dbReference>
<evidence type="ECO:0000313" key="4">
    <source>
        <dbReference type="EMBL" id="PHT32005.1"/>
    </source>
</evidence>